<dbReference type="RefSeq" id="WP_122903401.1">
    <property type="nucleotide sequence ID" value="NZ_RHHS01000012.1"/>
</dbReference>
<evidence type="ECO:0000313" key="4">
    <source>
        <dbReference type="Proteomes" id="UP000268829"/>
    </source>
</evidence>
<evidence type="ECO:0000313" key="3">
    <source>
        <dbReference type="EMBL" id="RNB59735.1"/>
    </source>
</evidence>
<evidence type="ECO:0000256" key="2">
    <source>
        <dbReference type="SAM" id="SignalP"/>
    </source>
</evidence>
<dbReference type="AlphaFoldDB" id="A0A3M8BA82"/>
<dbReference type="EMBL" id="RHHS01000012">
    <property type="protein sequence ID" value="RNB59735.1"/>
    <property type="molecule type" value="Genomic_DNA"/>
</dbReference>
<dbReference type="Gene3D" id="3.30.1490.480">
    <property type="entry name" value="Endolytic murein transglycosylase"/>
    <property type="match status" value="1"/>
</dbReference>
<feature type="region of interest" description="Disordered" evidence="1">
    <location>
        <begin position="58"/>
        <end position="143"/>
    </location>
</feature>
<gene>
    <name evidence="3" type="ORF">EDM57_03575</name>
</gene>
<sequence length="218" mass="23068">MRKRELLFGFGAGLVVAASLIGLTAPKSAAPQAALTEEEIKQAATQLQMVVLTPEEYKQWQEEKKVNVQPAPSAPKSPTAPELQQTKAPVTAQPKTPVSSEAKPPSVESVAQPSSALEASSQSATPATAPTKTATPQPPAVEAPVAKKTVSFTVPYKATAEGVAATLVKEGILPENNKLVEQLRSMDKLNRIRVGTYQVSVPISEEEIAKLITTPPKK</sequence>
<keyword evidence="2" id="KW-0732">Signal</keyword>
<evidence type="ECO:0000256" key="1">
    <source>
        <dbReference type="SAM" id="MobiDB-lite"/>
    </source>
</evidence>
<feature type="compositionally biased region" description="Polar residues" evidence="1">
    <location>
        <begin position="109"/>
        <end position="123"/>
    </location>
</feature>
<feature type="compositionally biased region" description="Polar residues" evidence="1">
    <location>
        <begin position="82"/>
        <end position="99"/>
    </location>
</feature>
<protein>
    <submittedName>
        <fullName evidence="3">DNA polymerase III subunit gamma/tau</fullName>
    </submittedName>
</protein>
<dbReference type="Proteomes" id="UP000268829">
    <property type="component" value="Unassembled WGS sequence"/>
</dbReference>
<feature type="compositionally biased region" description="Low complexity" evidence="1">
    <location>
        <begin position="124"/>
        <end position="135"/>
    </location>
</feature>
<reference evidence="3 4" key="1">
    <citation type="submission" date="2018-10" db="EMBL/GenBank/DDBJ databases">
        <title>Phylogenomics of Brevibacillus.</title>
        <authorList>
            <person name="Dunlap C."/>
        </authorList>
    </citation>
    <scope>NUCLEOTIDE SEQUENCE [LARGE SCALE GENOMIC DNA]</scope>
    <source>
        <strain evidence="3 4">DSM 100115</strain>
    </source>
</reference>
<organism evidence="3 4">
    <name type="scientific">Brevibacillus gelatini</name>
    <dbReference type="NCBI Taxonomy" id="1655277"/>
    <lineage>
        <taxon>Bacteria</taxon>
        <taxon>Bacillati</taxon>
        <taxon>Bacillota</taxon>
        <taxon>Bacilli</taxon>
        <taxon>Bacillales</taxon>
        <taxon>Paenibacillaceae</taxon>
        <taxon>Brevibacillus</taxon>
    </lineage>
</organism>
<feature type="signal peptide" evidence="2">
    <location>
        <begin position="1"/>
        <end position="29"/>
    </location>
</feature>
<accession>A0A3M8BA82</accession>
<feature type="compositionally biased region" description="Low complexity" evidence="1">
    <location>
        <begin position="70"/>
        <end position="81"/>
    </location>
</feature>
<feature type="chain" id="PRO_5018281237" evidence="2">
    <location>
        <begin position="30"/>
        <end position="218"/>
    </location>
</feature>
<dbReference type="OrthoDB" id="2476817at2"/>
<comment type="caution">
    <text evidence="3">The sequence shown here is derived from an EMBL/GenBank/DDBJ whole genome shotgun (WGS) entry which is preliminary data.</text>
</comment>
<keyword evidence="4" id="KW-1185">Reference proteome</keyword>
<proteinExistence type="predicted"/>
<name>A0A3M8BA82_9BACL</name>